<name>A0AAW1TDE9_9CHLO</name>
<dbReference type="GO" id="GO:0009654">
    <property type="term" value="C:photosystem II oxygen evolving complex"/>
    <property type="evidence" value="ECO:0007669"/>
    <property type="project" value="InterPro"/>
</dbReference>
<comment type="caution">
    <text evidence="10">The sequence shown here is derived from an EMBL/GenBank/DDBJ whole genome shotgun (WGS) entry which is preliminary data.</text>
</comment>
<evidence type="ECO:0000256" key="6">
    <source>
        <dbReference type="ARBA" id="ARBA00023276"/>
    </source>
</evidence>
<dbReference type="AlphaFoldDB" id="A0AAW1TDE9"/>
<comment type="similarity">
    <text evidence="7">Belongs to the PsbP family.</text>
</comment>
<dbReference type="SUPFAM" id="SSF55724">
    <property type="entry name" value="Mog1p/PsbP-like"/>
    <property type="match status" value="1"/>
</dbReference>
<dbReference type="GO" id="GO:0005509">
    <property type="term" value="F:calcium ion binding"/>
    <property type="evidence" value="ECO:0007669"/>
    <property type="project" value="InterPro"/>
</dbReference>
<dbReference type="PANTHER" id="PTHR31407:SF6">
    <property type="entry name" value="OXYGEN-EVOLVING ENHANCER PROTEIN 2-1, CHLOROPLASTIC"/>
    <property type="match status" value="1"/>
</dbReference>
<evidence type="ECO:0000256" key="3">
    <source>
        <dbReference type="ARBA" id="ARBA00022640"/>
    </source>
</evidence>
<accession>A0AAW1TDE9</accession>
<keyword evidence="11" id="KW-1185">Reference proteome</keyword>
<proteinExistence type="inferred from homology"/>
<keyword evidence="5" id="KW-0793">Thylakoid</keyword>
<gene>
    <name evidence="10" type="ORF">WJX84_003469</name>
</gene>
<dbReference type="Proteomes" id="UP001485043">
    <property type="component" value="Unassembled WGS sequence"/>
</dbReference>
<dbReference type="Gene3D" id="3.40.1000.10">
    <property type="entry name" value="Mog1/PsbP, alpha/beta/alpha sandwich"/>
    <property type="match status" value="1"/>
</dbReference>
<evidence type="ECO:0000256" key="1">
    <source>
        <dbReference type="ARBA" id="ARBA00022528"/>
    </source>
</evidence>
<evidence type="ECO:0000256" key="8">
    <source>
        <dbReference type="ARBA" id="ARBA00046272"/>
    </source>
</evidence>
<dbReference type="InterPro" id="IPR016123">
    <property type="entry name" value="Mog1/PsbP_a/b/a-sand"/>
</dbReference>
<evidence type="ECO:0000256" key="5">
    <source>
        <dbReference type="ARBA" id="ARBA00023078"/>
    </source>
</evidence>
<evidence type="ECO:0000313" key="11">
    <source>
        <dbReference type="Proteomes" id="UP001485043"/>
    </source>
</evidence>
<dbReference type="Pfam" id="PF01789">
    <property type="entry name" value="PsbP"/>
    <property type="match status" value="1"/>
</dbReference>
<sequence length="260" mass="28100">MALSSLLGLAPSPGLHSFSKGLQTRPCGLLTRCDASKGHERSMAGVERRSLLGGTLGLSLATLLAPEALAGPLKPGANVFGPAKSKRTDFIAYNAESFALLVPSKWNPASSKGAYPGIVLKYEDNGDQGNNLEVVKRPTSKRSITEYGDPKKFLQEIKFIFGDNVWQGSTISEGGFKKDQVYSTSLINIDDSKDKNGNEYYRYEMLNRTADGTAGGTHILLSAAVNEGQLHIFKVQILDKRWVRGADKDGKGAFKSFVVV</sequence>
<dbReference type="GO" id="GO:0019898">
    <property type="term" value="C:extrinsic component of membrane"/>
    <property type="evidence" value="ECO:0007669"/>
    <property type="project" value="InterPro"/>
</dbReference>
<dbReference type="InterPro" id="IPR002683">
    <property type="entry name" value="PsbP_C"/>
</dbReference>
<dbReference type="PANTHER" id="PTHR31407">
    <property type="match status" value="1"/>
</dbReference>
<evidence type="ECO:0000259" key="9">
    <source>
        <dbReference type="Pfam" id="PF01789"/>
    </source>
</evidence>
<dbReference type="EMBL" id="JALJOV010000121">
    <property type="protein sequence ID" value="KAK9866949.1"/>
    <property type="molecule type" value="Genomic_DNA"/>
</dbReference>
<keyword evidence="4" id="KW-0809">Transit peptide</keyword>
<evidence type="ECO:0000256" key="2">
    <source>
        <dbReference type="ARBA" id="ARBA00022531"/>
    </source>
</evidence>
<evidence type="ECO:0000313" key="10">
    <source>
        <dbReference type="EMBL" id="KAK9866949.1"/>
    </source>
</evidence>
<evidence type="ECO:0000256" key="4">
    <source>
        <dbReference type="ARBA" id="ARBA00022946"/>
    </source>
</evidence>
<evidence type="ECO:0000256" key="7">
    <source>
        <dbReference type="ARBA" id="ARBA00035638"/>
    </source>
</evidence>
<keyword evidence="3" id="KW-0934">Plastid</keyword>
<organism evidence="10 11">
    <name type="scientific">Apatococcus fuscideae</name>
    <dbReference type="NCBI Taxonomy" id="2026836"/>
    <lineage>
        <taxon>Eukaryota</taxon>
        <taxon>Viridiplantae</taxon>
        <taxon>Chlorophyta</taxon>
        <taxon>core chlorophytes</taxon>
        <taxon>Trebouxiophyceae</taxon>
        <taxon>Chlorellales</taxon>
        <taxon>Chlorellaceae</taxon>
        <taxon>Apatococcus</taxon>
    </lineage>
</organism>
<comment type="subcellular location">
    <subcellularLocation>
        <location evidence="8">Plastid</location>
        <location evidence="8">Chloroplast thylakoid</location>
    </subcellularLocation>
</comment>
<keyword evidence="2" id="KW-0602">Photosynthesis</keyword>
<reference evidence="10 11" key="1">
    <citation type="journal article" date="2024" name="Nat. Commun.">
        <title>Phylogenomics reveals the evolutionary origins of lichenization in chlorophyte algae.</title>
        <authorList>
            <person name="Puginier C."/>
            <person name="Libourel C."/>
            <person name="Otte J."/>
            <person name="Skaloud P."/>
            <person name="Haon M."/>
            <person name="Grisel S."/>
            <person name="Petersen M."/>
            <person name="Berrin J.G."/>
            <person name="Delaux P.M."/>
            <person name="Dal Grande F."/>
            <person name="Keller J."/>
        </authorList>
    </citation>
    <scope>NUCLEOTIDE SEQUENCE [LARGE SCALE GENOMIC DNA]</scope>
    <source>
        <strain evidence="10 11">SAG 2523</strain>
    </source>
</reference>
<dbReference type="GO" id="GO:0009534">
    <property type="term" value="C:chloroplast thylakoid"/>
    <property type="evidence" value="ECO:0007669"/>
    <property type="project" value="UniProtKB-SubCell"/>
</dbReference>
<feature type="domain" description="PsbP C-terminal" evidence="9">
    <location>
        <begin position="89"/>
        <end position="259"/>
    </location>
</feature>
<keyword evidence="1" id="KW-0150">Chloroplast</keyword>
<keyword evidence="6" id="KW-0604">Photosystem II</keyword>
<dbReference type="GO" id="GO:0015979">
    <property type="term" value="P:photosynthesis"/>
    <property type="evidence" value="ECO:0007669"/>
    <property type="project" value="UniProtKB-KW"/>
</dbReference>
<protein>
    <recommendedName>
        <fullName evidence="9">PsbP C-terminal domain-containing protein</fullName>
    </recommendedName>
</protein>